<evidence type="ECO:0000256" key="1">
    <source>
        <dbReference type="ARBA" id="ARBA00023002"/>
    </source>
</evidence>
<gene>
    <name evidence="6" type="ORF">ACFSW8_02190</name>
</gene>
<name>A0ABW4Z7V1_9BACT</name>
<reference evidence="7" key="1">
    <citation type="journal article" date="2019" name="Int. J. Syst. Evol. Microbiol.">
        <title>The Global Catalogue of Microorganisms (GCM) 10K type strain sequencing project: providing services to taxonomists for standard genome sequencing and annotation.</title>
        <authorList>
            <consortium name="The Broad Institute Genomics Platform"/>
            <consortium name="The Broad Institute Genome Sequencing Center for Infectious Disease"/>
            <person name="Wu L."/>
            <person name="Ma J."/>
        </authorList>
    </citation>
    <scope>NUCLEOTIDE SEQUENCE [LARGE SCALE GENOMIC DNA]</scope>
    <source>
        <strain evidence="7">CCUG 57942</strain>
    </source>
</reference>
<evidence type="ECO:0000256" key="3">
    <source>
        <dbReference type="ARBA" id="ARBA00037882"/>
    </source>
</evidence>
<evidence type="ECO:0000259" key="4">
    <source>
        <dbReference type="Pfam" id="PF03781"/>
    </source>
</evidence>
<dbReference type="SUPFAM" id="SSF109854">
    <property type="entry name" value="DinB/YfiT-like putative metalloenzymes"/>
    <property type="match status" value="1"/>
</dbReference>
<dbReference type="InterPro" id="IPR051043">
    <property type="entry name" value="Sulfatase_Mod_Factor_Kinase"/>
</dbReference>
<keyword evidence="1" id="KW-0560">Oxidoreductase</keyword>
<dbReference type="SUPFAM" id="SSF56436">
    <property type="entry name" value="C-type lectin-like"/>
    <property type="match status" value="1"/>
</dbReference>
<keyword evidence="2" id="KW-0408">Iron</keyword>
<protein>
    <submittedName>
        <fullName evidence="6">SUMF1/EgtB/PvdO family nonheme iron enzyme</fullName>
    </submittedName>
</protein>
<dbReference type="EMBL" id="JBHUJB010000011">
    <property type="protein sequence ID" value="MFD2157702.1"/>
    <property type="molecule type" value="Genomic_DNA"/>
</dbReference>
<dbReference type="RefSeq" id="WP_377089227.1">
    <property type="nucleotide sequence ID" value="NZ_JBHSJL010000014.1"/>
</dbReference>
<feature type="domain" description="Sulfatase-modifying factor enzyme-like" evidence="4">
    <location>
        <begin position="171"/>
        <end position="424"/>
    </location>
</feature>
<proteinExistence type="predicted"/>
<dbReference type="InterPro" id="IPR042095">
    <property type="entry name" value="SUMF_sf"/>
</dbReference>
<comment type="pathway">
    <text evidence="3">Amino-acid biosynthesis; ergothioneine biosynthesis.</text>
</comment>
<dbReference type="Pfam" id="PF12867">
    <property type="entry name" value="DinB_2"/>
    <property type="match status" value="1"/>
</dbReference>
<dbReference type="Gene3D" id="1.20.120.450">
    <property type="entry name" value="dinb family like domain"/>
    <property type="match status" value="1"/>
</dbReference>
<sequence length="427" mass="49840">MDRRVHFLSELHHADTRLRALIDDLSDAQLAVPYHRGINPPIWELGHVAFFYEYFLLRPLVNLDPFMPGFDDVWDSFELHHEERWKENVVPDLPNTRAYYNKVIAELETQIRTHPLTDEWLYLLEYGIAHHHMHIESLIWTRQTLAYPKPTFTSDDSLSPDTHFTKGDAEVPSGSYQIGISLLDTHDPSSAQHFCFDNEKPGFHLQIESFKISKSLVTCGEFLAFLEDGSYQNQSLWSFGGKHWLQDGHTHPEFWQKRKGTWWLRRFDQWIPIPLNHPILHVSFWEAEAFCRWADRRLPTEFEWETAARGHDAKLYPWGNTMQHNRVSMDACHMGNHDATALSSSASDCGCIQMLGTAWEWTDSQFLPYDGFSKDMYPYMSTLQFGDHKVVKGGSCASSSHIIRNTYRQAYHPFRRDVFVGFRTCAR</sequence>
<comment type="caution">
    <text evidence="6">The sequence shown here is derived from an EMBL/GenBank/DDBJ whole genome shotgun (WGS) entry which is preliminary data.</text>
</comment>
<evidence type="ECO:0000259" key="5">
    <source>
        <dbReference type="Pfam" id="PF12867"/>
    </source>
</evidence>
<evidence type="ECO:0000313" key="6">
    <source>
        <dbReference type="EMBL" id="MFD2157702.1"/>
    </source>
</evidence>
<dbReference type="InterPro" id="IPR034660">
    <property type="entry name" value="DinB/YfiT-like"/>
</dbReference>
<accession>A0ABW4Z7V1</accession>
<evidence type="ECO:0000313" key="7">
    <source>
        <dbReference type="Proteomes" id="UP001597389"/>
    </source>
</evidence>
<evidence type="ECO:0000256" key="2">
    <source>
        <dbReference type="ARBA" id="ARBA00023004"/>
    </source>
</evidence>
<dbReference type="Gene3D" id="3.90.1580.10">
    <property type="entry name" value="paralog of FGE (formylglycine-generating enzyme)"/>
    <property type="match status" value="1"/>
</dbReference>
<dbReference type="Proteomes" id="UP001597389">
    <property type="component" value="Unassembled WGS sequence"/>
</dbReference>
<dbReference type="InterPro" id="IPR005532">
    <property type="entry name" value="SUMF_dom"/>
</dbReference>
<dbReference type="Pfam" id="PF03781">
    <property type="entry name" value="FGE-sulfatase"/>
    <property type="match status" value="1"/>
</dbReference>
<dbReference type="InterPro" id="IPR024775">
    <property type="entry name" value="DinB-like"/>
</dbReference>
<dbReference type="PANTHER" id="PTHR23150">
    <property type="entry name" value="SULFATASE MODIFYING FACTOR 1, 2"/>
    <property type="match status" value="1"/>
</dbReference>
<organism evidence="6 7">
    <name type="scientific">Rubritalea tangerina</name>
    <dbReference type="NCBI Taxonomy" id="430798"/>
    <lineage>
        <taxon>Bacteria</taxon>
        <taxon>Pseudomonadati</taxon>
        <taxon>Verrucomicrobiota</taxon>
        <taxon>Verrucomicrobiia</taxon>
        <taxon>Verrucomicrobiales</taxon>
        <taxon>Rubritaleaceae</taxon>
        <taxon>Rubritalea</taxon>
    </lineage>
</organism>
<keyword evidence="7" id="KW-1185">Reference proteome</keyword>
<feature type="domain" description="DinB-like" evidence="5">
    <location>
        <begin position="11"/>
        <end position="115"/>
    </location>
</feature>
<dbReference type="InterPro" id="IPR016187">
    <property type="entry name" value="CTDL_fold"/>
</dbReference>